<accession>A0A811QUW4</accession>
<dbReference type="OrthoDB" id="695252at2759"/>
<organism evidence="1 2">
    <name type="scientific">Miscanthus lutarioriparius</name>
    <dbReference type="NCBI Taxonomy" id="422564"/>
    <lineage>
        <taxon>Eukaryota</taxon>
        <taxon>Viridiplantae</taxon>
        <taxon>Streptophyta</taxon>
        <taxon>Embryophyta</taxon>
        <taxon>Tracheophyta</taxon>
        <taxon>Spermatophyta</taxon>
        <taxon>Magnoliopsida</taxon>
        <taxon>Liliopsida</taxon>
        <taxon>Poales</taxon>
        <taxon>Poaceae</taxon>
        <taxon>PACMAD clade</taxon>
        <taxon>Panicoideae</taxon>
        <taxon>Andropogonodae</taxon>
        <taxon>Andropogoneae</taxon>
        <taxon>Saccharinae</taxon>
        <taxon>Miscanthus</taxon>
    </lineage>
</organism>
<comment type="caution">
    <text evidence="1">The sequence shown here is derived from an EMBL/GenBank/DDBJ whole genome shotgun (WGS) entry which is preliminary data.</text>
</comment>
<proteinExistence type="predicted"/>
<evidence type="ECO:0000313" key="1">
    <source>
        <dbReference type="EMBL" id="CAD6259775.1"/>
    </source>
</evidence>
<protein>
    <submittedName>
        <fullName evidence="1">Uncharacterized protein</fullName>
    </submittedName>
</protein>
<dbReference type="PANTHER" id="PTHR33085:SF47">
    <property type="entry name" value="OS02G0513400 PROTEIN"/>
    <property type="match status" value="1"/>
</dbReference>
<dbReference type="PANTHER" id="PTHR33085">
    <property type="entry name" value="OS12G0113100 PROTEIN-RELATED"/>
    <property type="match status" value="1"/>
</dbReference>
<dbReference type="InterPro" id="IPR012871">
    <property type="entry name" value="DUF1668_ORYSA"/>
</dbReference>
<dbReference type="AlphaFoldDB" id="A0A811QUW4"/>
<dbReference type="EMBL" id="CAJGYO010000011">
    <property type="protein sequence ID" value="CAD6259775.1"/>
    <property type="molecule type" value="Genomic_DNA"/>
</dbReference>
<sequence length="368" mass="41972">MSSSNSRRRGHDQLVIEDWEMGYSIHKLDIDDLDSDARAAAVSNQQLGRLPEPCAIRIEAPVDRYPASVTAIGRKILFVTDRYSDEAPILIYDTETASLAIGPRPTPALLPLGHILFVPVDERWLYALNPRREDRLQCSFEVISRGPRDEEDEFRLSWRAERWSVESVPAPMPLGYRDVVRAYAVHPDGRTIFVSAKELWSREGEGDTTHSFDTRSSVWTRHGEWQLPFHGQGYYVDEVDAWVGLRRDGFLCSCAIPSRRRTAERPPDSKLGRKTLFRENPKRHVGQPTGATLTYMDDARFCLVECAARQGVRWRDASDGEVDGCVLHVTVFGVKYDKRGGLQTTDHHERSYLVSRYGPMFAAQTFWM</sequence>
<reference evidence="1" key="1">
    <citation type="submission" date="2020-10" db="EMBL/GenBank/DDBJ databases">
        <authorList>
            <person name="Han B."/>
            <person name="Lu T."/>
            <person name="Zhao Q."/>
            <person name="Huang X."/>
            <person name="Zhao Y."/>
        </authorList>
    </citation>
    <scope>NUCLEOTIDE SEQUENCE</scope>
</reference>
<gene>
    <name evidence="1" type="ORF">NCGR_LOCUS43212</name>
</gene>
<evidence type="ECO:0000313" key="2">
    <source>
        <dbReference type="Proteomes" id="UP000604825"/>
    </source>
</evidence>
<dbReference type="Proteomes" id="UP000604825">
    <property type="component" value="Unassembled WGS sequence"/>
</dbReference>
<name>A0A811QUW4_9POAL</name>
<keyword evidence="2" id="KW-1185">Reference proteome</keyword>
<dbReference type="Pfam" id="PF07893">
    <property type="entry name" value="DUF1668"/>
    <property type="match status" value="1"/>
</dbReference>